<dbReference type="CDD" id="cd03457">
    <property type="entry name" value="intradiol_dioxygenase_like"/>
    <property type="match status" value="1"/>
</dbReference>
<dbReference type="eggNOG" id="ENOG502QPRK">
    <property type="taxonomic scope" value="Eukaryota"/>
</dbReference>
<dbReference type="Gene3D" id="2.60.130.10">
    <property type="entry name" value="Aromatic compound dioxygenase"/>
    <property type="match status" value="1"/>
</dbReference>
<dbReference type="OMA" id="LIDIWAC"/>
<proteinExistence type="predicted"/>
<feature type="signal peptide" evidence="2">
    <location>
        <begin position="1"/>
        <end position="22"/>
    </location>
</feature>
<dbReference type="Pfam" id="PF00775">
    <property type="entry name" value="Dioxygenase_C"/>
    <property type="match status" value="1"/>
</dbReference>
<feature type="domain" description="Intradiol ring-cleavage dioxygenases" evidence="3">
    <location>
        <begin position="147"/>
        <end position="233"/>
    </location>
</feature>
<feature type="compositionally biased region" description="Gly residues" evidence="1">
    <location>
        <begin position="347"/>
        <end position="369"/>
    </location>
</feature>
<dbReference type="GeneID" id="19279900"/>
<sequence>MVNFRNLAASLAAASAIGSVVAHPGEVHTPEEVKREIAVHKAQQVKARRSLAECANSPAAIALKGRAVARRAATAQKLREQRGLTKKSLQSKRDQTALEQWSAVDHDVSSTGYTLDTPLATIFDSNSTCALVPEVTIGPYFVSGELIRTDITDGESGVPLHLDLQFVDTSSCTAVEDLLIDIWHCNATGVYSGVSASGQGGLDTTTFRGVQATDTDGVAQFDTIVPGHYTGRAVHIHLLASADDTILSNDTYEVGSVRHIGQLFFDQSLITEVEATSPYNTNTQSLTENTSDGIAAEEATSDYDPYVDYVRLGDSIEDGLLGFITVGIDTSADYIDSYTPAAHYEEGGGVDTGNSGGGGGGGGGPPSRK</sequence>
<dbReference type="KEGG" id="pfy:PFICI_14887"/>
<dbReference type="Proteomes" id="UP000030651">
    <property type="component" value="Unassembled WGS sequence"/>
</dbReference>
<evidence type="ECO:0000259" key="3">
    <source>
        <dbReference type="Pfam" id="PF00775"/>
    </source>
</evidence>
<dbReference type="SUPFAM" id="SSF49482">
    <property type="entry name" value="Aromatic compound dioxygenase"/>
    <property type="match status" value="1"/>
</dbReference>
<reference evidence="5" key="1">
    <citation type="journal article" date="2015" name="BMC Genomics">
        <title>Genomic and transcriptomic analysis of the endophytic fungus Pestalotiopsis fici reveals its lifestyle and high potential for synthesis of natural products.</title>
        <authorList>
            <person name="Wang X."/>
            <person name="Zhang X."/>
            <person name="Liu L."/>
            <person name="Xiang M."/>
            <person name="Wang W."/>
            <person name="Sun X."/>
            <person name="Che Y."/>
            <person name="Guo L."/>
            <person name="Liu G."/>
            <person name="Guo L."/>
            <person name="Wang C."/>
            <person name="Yin W.B."/>
            <person name="Stadler M."/>
            <person name="Zhang X."/>
            <person name="Liu X."/>
        </authorList>
    </citation>
    <scope>NUCLEOTIDE SEQUENCE [LARGE SCALE GENOMIC DNA]</scope>
    <source>
        <strain evidence="5">W106-1 / CGMCC3.15140</strain>
    </source>
</reference>
<dbReference type="RefSeq" id="XP_007841659.1">
    <property type="nucleotide sequence ID" value="XM_007843468.1"/>
</dbReference>
<dbReference type="InParanoid" id="W3WJH6"/>
<keyword evidence="2" id="KW-0732">Signal</keyword>
<organism evidence="4 5">
    <name type="scientific">Pestalotiopsis fici (strain W106-1 / CGMCC3.15140)</name>
    <dbReference type="NCBI Taxonomy" id="1229662"/>
    <lineage>
        <taxon>Eukaryota</taxon>
        <taxon>Fungi</taxon>
        <taxon>Dikarya</taxon>
        <taxon>Ascomycota</taxon>
        <taxon>Pezizomycotina</taxon>
        <taxon>Sordariomycetes</taxon>
        <taxon>Xylariomycetidae</taxon>
        <taxon>Amphisphaeriales</taxon>
        <taxon>Sporocadaceae</taxon>
        <taxon>Pestalotiopsis</taxon>
    </lineage>
</organism>
<evidence type="ECO:0000313" key="4">
    <source>
        <dbReference type="EMBL" id="ETS73282.1"/>
    </source>
</evidence>
<accession>W3WJH6</accession>
<evidence type="ECO:0000256" key="1">
    <source>
        <dbReference type="SAM" id="MobiDB-lite"/>
    </source>
</evidence>
<dbReference type="AlphaFoldDB" id="W3WJH6"/>
<dbReference type="OrthoDB" id="121380at2759"/>
<gene>
    <name evidence="4" type="ORF">PFICI_14887</name>
</gene>
<dbReference type="InterPro" id="IPR015889">
    <property type="entry name" value="Intradiol_dOase_core"/>
</dbReference>
<feature type="region of interest" description="Disordered" evidence="1">
    <location>
        <begin position="346"/>
        <end position="369"/>
    </location>
</feature>
<dbReference type="PANTHER" id="PTHR34315">
    <property type="match status" value="1"/>
</dbReference>
<dbReference type="GO" id="GO:0016702">
    <property type="term" value="F:oxidoreductase activity, acting on single donors with incorporation of molecular oxygen, incorporation of two atoms of oxygen"/>
    <property type="evidence" value="ECO:0007669"/>
    <property type="project" value="InterPro"/>
</dbReference>
<dbReference type="GO" id="GO:0008199">
    <property type="term" value="F:ferric iron binding"/>
    <property type="evidence" value="ECO:0007669"/>
    <property type="project" value="InterPro"/>
</dbReference>
<dbReference type="InterPro" id="IPR000627">
    <property type="entry name" value="Intradiol_dOase_C"/>
</dbReference>
<evidence type="ECO:0000256" key="2">
    <source>
        <dbReference type="SAM" id="SignalP"/>
    </source>
</evidence>
<keyword evidence="5" id="KW-1185">Reference proteome</keyword>
<feature type="chain" id="PRO_5004835041" description="Intradiol ring-cleavage dioxygenases domain-containing protein" evidence="2">
    <location>
        <begin position="23"/>
        <end position="369"/>
    </location>
</feature>
<dbReference type="HOGENOM" id="CLU_027719_0_0_1"/>
<dbReference type="EMBL" id="KI912122">
    <property type="protein sequence ID" value="ETS73282.1"/>
    <property type="molecule type" value="Genomic_DNA"/>
</dbReference>
<name>W3WJH6_PESFW</name>
<dbReference type="PANTHER" id="PTHR34315:SF2">
    <property type="entry name" value="ANCHORED DIOXYGENASE, PUTATIVE (AFU_ORTHOLOGUE AFUA_3G01800)-RELATED"/>
    <property type="match status" value="1"/>
</dbReference>
<evidence type="ECO:0000313" key="5">
    <source>
        <dbReference type="Proteomes" id="UP000030651"/>
    </source>
</evidence>
<protein>
    <recommendedName>
        <fullName evidence="3">Intradiol ring-cleavage dioxygenases domain-containing protein</fullName>
    </recommendedName>
</protein>